<name>A0AAE0PGD2_SORBR</name>
<comment type="caution">
    <text evidence="3">The sequence shown here is derived from an EMBL/GenBank/DDBJ whole genome shotgun (WGS) entry which is preliminary data.</text>
</comment>
<evidence type="ECO:0000259" key="2">
    <source>
        <dbReference type="Pfam" id="PF06985"/>
    </source>
</evidence>
<dbReference type="Pfam" id="PF06985">
    <property type="entry name" value="HET"/>
    <property type="match status" value="1"/>
</dbReference>
<dbReference type="Proteomes" id="UP001281003">
    <property type="component" value="Unassembled WGS sequence"/>
</dbReference>
<organism evidence="3 4">
    <name type="scientific">Sordaria brevicollis</name>
    <dbReference type="NCBI Taxonomy" id="83679"/>
    <lineage>
        <taxon>Eukaryota</taxon>
        <taxon>Fungi</taxon>
        <taxon>Dikarya</taxon>
        <taxon>Ascomycota</taxon>
        <taxon>Pezizomycotina</taxon>
        <taxon>Sordariomycetes</taxon>
        <taxon>Sordariomycetidae</taxon>
        <taxon>Sordariales</taxon>
        <taxon>Sordariaceae</taxon>
        <taxon>Sordaria</taxon>
    </lineage>
</organism>
<evidence type="ECO:0000313" key="3">
    <source>
        <dbReference type="EMBL" id="KAK3399478.1"/>
    </source>
</evidence>
<dbReference type="PANTHER" id="PTHR33112:SF10">
    <property type="entry name" value="TOL"/>
    <property type="match status" value="1"/>
</dbReference>
<gene>
    <name evidence="3" type="ORF">B0T20DRAFT_410071</name>
</gene>
<dbReference type="PANTHER" id="PTHR33112">
    <property type="entry name" value="DOMAIN PROTEIN, PUTATIVE-RELATED"/>
    <property type="match status" value="1"/>
</dbReference>
<feature type="compositionally biased region" description="Low complexity" evidence="1">
    <location>
        <begin position="601"/>
        <end position="610"/>
    </location>
</feature>
<accession>A0AAE0PGD2</accession>
<feature type="region of interest" description="Disordered" evidence="1">
    <location>
        <begin position="592"/>
        <end position="619"/>
    </location>
</feature>
<sequence>MAPVLCSKCSTLRFYDLFNDDLVFHPDISSLVQSARKCEACNLWWTQLQRSSTKEDIAACLAKKLPSAAPKSSNNGDFKIYLRGECHPANTASVTDQIWLSCGVLVSAVGHDAPTKLQTNLAVFADPATPAGALFAGRYSTAAHHPEYHATFAKNTLAACRKGHDVCNKARPPGARQMPTRVIDVGDPTLPAAKRVTRIVLTKDLKQPQPYTALSYCWGTGTQAMLNDKNFADFTNVLPEAKLSKAHTEALDLTRLLGIRYVWIDALCIIQGNQKDWESESKRMASVYGNAELTIIAGRSADSGRGFLTNNYLATKKLPNPVPLKVGPHPHTGEGPDLGTVYLAIQRNKAVGPVDMRGWCFQEALLSNRALVFGEDQVFYQCRHHTRYEDGCVDLDVSKREQSLTSVNPGTKAEVLRRWYQMLISFTPRALTEPHDIFACVVSVALVTHGVLKARYLAGLWECDMPRGLLWKSRWSYVSSRHFQPIQKPLAAPFTKRKGEIPGKPVVRAPSWSWAHVTGQVFWDTNPRIESKWIDPKNVFVRPRDSKGLWTTQPGVGNPDALYMPALELQLFGKVVEVRCTNVLKKKTPLTPEGTMMESIKPAPSAKLPPSAKPAPAPSGPAKPSYIALGYFDFPSDPKPANIWCLLVVAHEGLLLTRDGKGKFHRVGWFAVQDAKQFETVKETAVDLV</sequence>
<protein>
    <submittedName>
        <fullName evidence="3">Heterokaryon incompatibility protein-domain-containing protein</fullName>
    </submittedName>
</protein>
<reference evidence="3" key="1">
    <citation type="journal article" date="2023" name="Mol. Phylogenet. Evol.">
        <title>Genome-scale phylogeny and comparative genomics of the fungal order Sordariales.</title>
        <authorList>
            <person name="Hensen N."/>
            <person name="Bonometti L."/>
            <person name="Westerberg I."/>
            <person name="Brannstrom I.O."/>
            <person name="Guillou S."/>
            <person name="Cros-Aarteil S."/>
            <person name="Calhoun S."/>
            <person name="Haridas S."/>
            <person name="Kuo A."/>
            <person name="Mondo S."/>
            <person name="Pangilinan J."/>
            <person name="Riley R."/>
            <person name="LaButti K."/>
            <person name="Andreopoulos B."/>
            <person name="Lipzen A."/>
            <person name="Chen C."/>
            <person name="Yan M."/>
            <person name="Daum C."/>
            <person name="Ng V."/>
            <person name="Clum A."/>
            <person name="Steindorff A."/>
            <person name="Ohm R.A."/>
            <person name="Martin F."/>
            <person name="Silar P."/>
            <person name="Natvig D.O."/>
            <person name="Lalanne C."/>
            <person name="Gautier V."/>
            <person name="Ament-Velasquez S.L."/>
            <person name="Kruys A."/>
            <person name="Hutchinson M.I."/>
            <person name="Powell A.J."/>
            <person name="Barry K."/>
            <person name="Miller A.N."/>
            <person name="Grigoriev I.V."/>
            <person name="Debuchy R."/>
            <person name="Gladieux P."/>
            <person name="Hiltunen Thoren M."/>
            <person name="Johannesson H."/>
        </authorList>
    </citation>
    <scope>NUCLEOTIDE SEQUENCE</scope>
    <source>
        <strain evidence="3">FGSC 1904</strain>
    </source>
</reference>
<proteinExistence type="predicted"/>
<evidence type="ECO:0000313" key="4">
    <source>
        <dbReference type="Proteomes" id="UP001281003"/>
    </source>
</evidence>
<reference evidence="3" key="2">
    <citation type="submission" date="2023-07" db="EMBL/GenBank/DDBJ databases">
        <authorList>
            <consortium name="Lawrence Berkeley National Laboratory"/>
            <person name="Haridas S."/>
            <person name="Hensen N."/>
            <person name="Bonometti L."/>
            <person name="Westerberg I."/>
            <person name="Brannstrom I.O."/>
            <person name="Guillou S."/>
            <person name="Cros-Aarteil S."/>
            <person name="Calhoun S."/>
            <person name="Kuo A."/>
            <person name="Mondo S."/>
            <person name="Pangilinan J."/>
            <person name="Riley R."/>
            <person name="LaButti K."/>
            <person name="Andreopoulos B."/>
            <person name="Lipzen A."/>
            <person name="Chen C."/>
            <person name="Yanf M."/>
            <person name="Daum C."/>
            <person name="Ng V."/>
            <person name="Clum A."/>
            <person name="Steindorff A."/>
            <person name="Ohm R."/>
            <person name="Martin F."/>
            <person name="Silar P."/>
            <person name="Natvig D."/>
            <person name="Lalanne C."/>
            <person name="Gautier V."/>
            <person name="Ament-velasquez S.L."/>
            <person name="Kruys A."/>
            <person name="Hutchinson M.I."/>
            <person name="Powell A.J."/>
            <person name="Barry K."/>
            <person name="Miller A.N."/>
            <person name="Grigoriev I.V."/>
            <person name="Debuchy R."/>
            <person name="Gladieux P."/>
            <person name="Thoren M.H."/>
            <person name="Johannesson H."/>
        </authorList>
    </citation>
    <scope>NUCLEOTIDE SEQUENCE</scope>
    <source>
        <strain evidence="3">FGSC 1904</strain>
    </source>
</reference>
<dbReference type="AlphaFoldDB" id="A0AAE0PGD2"/>
<evidence type="ECO:0000256" key="1">
    <source>
        <dbReference type="SAM" id="MobiDB-lite"/>
    </source>
</evidence>
<keyword evidence="4" id="KW-1185">Reference proteome</keyword>
<dbReference type="InterPro" id="IPR010730">
    <property type="entry name" value="HET"/>
</dbReference>
<feature type="domain" description="Heterokaryon incompatibility" evidence="2">
    <location>
        <begin position="211"/>
        <end position="363"/>
    </location>
</feature>
<dbReference type="EMBL" id="JAUTDP010000005">
    <property type="protein sequence ID" value="KAK3399478.1"/>
    <property type="molecule type" value="Genomic_DNA"/>
</dbReference>